<dbReference type="Pfam" id="PF12796">
    <property type="entry name" value="Ank_2"/>
    <property type="match status" value="2"/>
</dbReference>
<feature type="domain" description="GPI inositol-deacylase winged helix" evidence="4">
    <location>
        <begin position="977"/>
        <end position="1067"/>
    </location>
</feature>
<dbReference type="SMART" id="SM00248">
    <property type="entry name" value="ANK"/>
    <property type="match status" value="3"/>
</dbReference>
<keyword evidence="2" id="KW-0040">ANK repeat</keyword>
<dbReference type="Proteomes" id="UP000277212">
    <property type="component" value="Unassembled WGS sequence"/>
</dbReference>
<dbReference type="InterPro" id="IPR027417">
    <property type="entry name" value="P-loop_NTPase"/>
</dbReference>
<dbReference type="InterPro" id="IPR036770">
    <property type="entry name" value="Ankyrin_rpt-contain_sf"/>
</dbReference>
<feature type="repeat" description="ANK" evidence="2">
    <location>
        <begin position="1186"/>
        <end position="1218"/>
    </location>
</feature>
<sequence>MAASAASIYDLALQSEQDLEKLQMLFASKNDDRSRLIQRQRERFQHWAGHLGVFAVPQASLDHRLENAPQTRDLILQLLRTLEKNIQHAFKSGFTTDDENPQPDKSVLYQYKSTSPSKEQKNNPEYSKSDTPASGEVEEKDSSPKVIDPATQAALEGIRRAINWLHHLGLAIRETSKSTIRSRVKRFTDKHAERTALLEHFTLLVVRRLYPRITDSFASQLAESVSFRRQRLEHQVRHEKILNQRRDPEQDMQEQTEELSKVGSEPELETLQPVSNPNQSQRIVQDHGLASEKKEPSKFPQAGPLSVTEPSEFKEPRQEQLLEYIGLTRKQSGPRTETSMNPNMLYPPTPKIADTETYYKCTWCSKQIPVPEDMTKWRLDWRAHFNEDLEPYVCISEECSAQPVYFSSRRNWQAHMNESHTVDWSQEIHKNAIWYCDLDPHGYQEFMDAGELRNHLKSQHEGTVTSEESEALVAMNTMYVSRSPTECPLCCEDILNLVENEPIPAKPAANRESTDLLKSSAETKPGYQASHDHLDSDEEGEETYLVATRPQTSEEHGSELSNRMKMMIHVGRHLKSLSFMSLRYFEDSDGEDDETGSAKSYKVALGARAEGRSSQEQHGDHYFELEDSLTFEDVSLDQRFLSEEEDEVYIGKHEGETNNPFPGPIFNWPAGNHYDGARGLKKTTILSRLYASPYQDRKDRNPNRIPGTCDWFVSHELFRDWQESKSSKLLWVSADPGCGKSVLTKHLVDSVLPTTESRTVCYFFFKDDFGDQRSMVAALCCILRQLFIQKSILLSDAVVDRFGAVETLSPFDGLWQTLICAAEDKNAGEIVCLLDAIDECEDVGWLRLAGALHKLYGPERNFNLKFLLTSRPYSRIRRYVRPLHGVQMIHLSGDVEMQKISREIDIFIKAKVQDIGARLRLPQSEEDLVLRQLTRVPNRTYLWVSLMLDNIETSIHINHNGIIEAISRPPSTVDEAYERILSKSRNHKIAKKILHIIVAAARPLTTTEMNLTLHLGEYHRSYDDLDFGHEELFNSYLREMCGLFVTIIDSRIYLLHQTAKEFLVRNETMNPPTGVRRDLKWKHSLPLRESHCILAEICIWHLLLADFEEHPLNGNGSLSQYVKHHVFLDYSAKHWAAHLRELQIERQDRMTGSILRICDASNAGISLKGYKLSFRKGAKVDSVDRCGRTPLSYAVWNGNVAAIKLLREAGARVDLKDDIGGTPLSYAILTGHREVIELLGKEGTRVDFEELLFSAAKKGDEAVVRLLLEKGRVEVGAKDEEGRTPLWWATKNGHEAVMTLLQPN</sequence>
<feature type="region of interest" description="Disordered" evidence="3">
    <location>
        <begin position="239"/>
        <end position="317"/>
    </location>
</feature>
<keyword evidence="1" id="KW-0677">Repeat</keyword>
<dbReference type="PANTHER" id="PTHR10039">
    <property type="entry name" value="AMELOGENIN"/>
    <property type="match status" value="1"/>
</dbReference>
<dbReference type="InterPro" id="IPR056884">
    <property type="entry name" value="NPHP3-like_N"/>
</dbReference>
<dbReference type="Gene3D" id="1.25.40.20">
    <property type="entry name" value="Ankyrin repeat-containing domain"/>
    <property type="match status" value="2"/>
</dbReference>
<evidence type="ECO:0000256" key="3">
    <source>
        <dbReference type="SAM" id="MobiDB-lite"/>
    </source>
</evidence>
<evidence type="ECO:0000313" key="6">
    <source>
        <dbReference type="EMBL" id="RMJ16436.1"/>
    </source>
</evidence>
<feature type="compositionally biased region" description="Basic and acidic residues" evidence="3">
    <location>
        <begin position="239"/>
        <end position="249"/>
    </location>
</feature>
<accession>A0A3M2SFU2</accession>
<evidence type="ECO:0000313" key="7">
    <source>
        <dbReference type="Proteomes" id="UP000277212"/>
    </source>
</evidence>
<dbReference type="EMBL" id="NKUJ01000047">
    <property type="protein sequence ID" value="RMJ16436.1"/>
    <property type="molecule type" value="Genomic_DNA"/>
</dbReference>
<dbReference type="InterPro" id="IPR054471">
    <property type="entry name" value="GPIID_WHD"/>
</dbReference>
<feature type="region of interest" description="Disordered" evidence="3">
    <location>
        <begin position="113"/>
        <end position="147"/>
    </location>
</feature>
<reference evidence="6 7" key="1">
    <citation type="submission" date="2017-06" db="EMBL/GenBank/DDBJ databases">
        <title>Comparative genomic analysis of Ambrosia Fusariam Clade fungi.</title>
        <authorList>
            <person name="Stajich J.E."/>
            <person name="Carrillo J."/>
            <person name="Kijimoto T."/>
            <person name="Eskalen A."/>
            <person name="O'Donnell K."/>
            <person name="Kasson M."/>
        </authorList>
    </citation>
    <scope>NUCLEOTIDE SEQUENCE [LARGE SCALE GENOMIC DNA]</scope>
    <source>
        <strain evidence="6">UCR3666</strain>
    </source>
</reference>
<dbReference type="OrthoDB" id="163438at2759"/>
<evidence type="ECO:0000259" key="5">
    <source>
        <dbReference type="Pfam" id="PF24883"/>
    </source>
</evidence>
<dbReference type="SUPFAM" id="SSF48403">
    <property type="entry name" value="Ankyrin repeat"/>
    <property type="match status" value="1"/>
</dbReference>
<dbReference type="PANTHER" id="PTHR10039:SF14">
    <property type="entry name" value="NACHT DOMAIN-CONTAINING PROTEIN"/>
    <property type="match status" value="1"/>
</dbReference>
<dbReference type="Pfam" id="PF22939">
    <property type="entry name" value="WHD_GPIID"/>
    <property type="match status" value="1"/>
</dbReference>
<name>A0A3M2SFU2_9HYPO</name>
<feature type="repeat" description="ANK" evidence="2">
    <location>
        <begin position="1219"/>
        <end position="1251"/>
    </location>
</feature>
<dbReference type="Pfam" id="PF24883">
    <property type="entry name" value="NPHP3_N"/>
    <property type="match status" value="1"/>
</dbReference>
<feature type="region of interest" description="Disordered" evidence="3">
    <location>
        <begin position="506"/>
        <end position="559"/>
    </location>
</feature>
<organism evidence="6 7">
    <name type="scientific">Fusarium kuroshium</name>
    <dbReference type="NCBI Taxonomy" id="2010991"/>
    <lineage>
        <taxon>Eukaryota</taxon>
        <taxon>Fungi</taxon>
        <taxon>Dikarya</taxon>
        <taxon>Ascomycota</taxon>
        <taxon>Pezizomycotina</taxon>
        <taxon>Sordariomycetes</taxon>
        <taxon>Hypocreomycetidae</taxon>
        <taxon>Hypocreales</taxon>
        <taxon>Nectriaceae</taxon>
        <taxon>Fusarium</taxon>
        <taxon>Fusarium solani species complex</taxon>
    </lineage>
</organism>
<gene>
    <name evidence="6" type="ORF">CDV36_003884</name>
</gene>
<dbReference type="SUPFAM" id="SSF52540">
    <property type="entry name" value="P-loop containing nucleoside triphosphate hydrolases"/>
    <property type="match status" value="1"/>
</dbReference>
<dbReference type="PROSITE" id="PS50088">
    <property type="entry name" value="ANK_REPEAT"/>
    <property type="match status" value="2"/>
</dbReference>
<evidence type="ECO:0000259" key="4">
    <source>
        <dbReference type="Pfam" id="PF22939"/>
    </source>
</evidence>
<keyword evidence="7" id="KW-1185">Reference proteome</keyword>
<dbReference type="PROSITE" id="PS50297">
    <property type="entry name" value="ANK_REP_REGION"/>
    <property type="match status" value="2"/>
</dbReference>
<proteinExistence type="predicted"/>
<evidence type="ECO:0000256" key="2">
    <source>
        <dbReference type="PROSITE-ProRule" id="PRU00023"/>
    </source>
</evidence>
<evidence type="ECO:0000256" key="1">
    <source>
        <dbReference type="ARBA" id="ARBA00022737"/>
    </source>
</evidence>
<feature type="domain" description="Nephrocystin 3-like N-terminal" evidence="5">
    <location>
        <begin position="707"/>
        <end position="871"/>
    </location>
</feature>
<dbReference type="InterPro" id="IPR002110">
    <property type="entry name" value="Ankyrin_rpt"/>
</dbReference>
<feature type="compositionally biased region" description="Polar residues" evidence="3">
    <location>
        <begin position="113"/>
        <end position="132"/>
    </location>
</feature>
<feature type="compositionally biased region" description="Polar residues" evidence="3">
    <location>
        <begin position="272"/>
        <end position="283"/>
    </location>
</feature>
<dbReference type="STRING" id="2010991.A0A3M2SFU2"/>
<comment type="caution">
    <text evidence="6">The sequence shown here is derived from an EMBL/GenBank/DDBJ whole genome shotgun (WGS) entry which is preliminary data.</text>
</comment>
<dbReference type="Gene3D" id="3.40.50.300">
    <property type="entry name" value="P-loop containing nucleotide triphosphate hydrolases"/>
    <property type="match status" value="1"/>
</dbReference>
<protein>
    <submittedName>
        <fullName evidence="6">Uncharacterized protein</fullName>
    </submittedName>
</protein>